<dbReference type="SUPFAM" id="SSF82784">
    <property type="entry name" value="OsmC-like"/>
    <property type="match status" value="1"/>
</dbReference>
<dbReference type="PANTHER" id="PTHR42830:SF1">
    <property type="entry name" value="OSMOTICALLY INDUCIBLE FAMILY PROTEIN"/>
    <property type="match status" value="1"/>
</dbReference>
<evidence type="ECO:0000256" key="1">
    <source>
        <dbReference type="SAM" id="MobiDB-lite"/>
    </source>
</evidence>
<proteinExistence type="predicted"/>
<dbReference type="InterPro" id="IPR052707">
    <property type="entry name" value="OsmC_Ohr_Peroxiredoxin"/>
</dbReference>
<organism evidence="2 3">
    <name type="scientific">Micavibrio aeruginosavorus</name>
    <dbReference type="NCBI Taxonomy" id="349221"/>
    <lineage>
        <taxon>Bacteria</taxon>
        <taxon>Pseudomonadati</taxon>
        <taxon>Bdellovibrionota</taxon>
        <taxon>Bdellovibrionia</taxon>
        <taxon>Bdellovibrionales</taxon>
        <taxon>Pseudobdellovibrionaceae</taxon>
        <taxon>Micavibrio</taxon>
    </lineage>
</organism>
<dbReference type="GO" id="GO:0006979">
    <property type="term" value="P:response to oxidative stress"/>
    <property type="evidence" value="ECO:0007669"/>
    <property type="project" value="InterPro"/>
</dbReference>
<reference evidence="2 3" key="1">
    <citation type="submission" date="2017-08" db="EMBL/GenBank/DDBJ databases">
        <title>Infants hospitalized years apart are colonized by the same room-sourced microbial strains.</title>
        <authorList>
            <person name="Brooks B."/>
            <person name="Olm M.R."/>
            <person name="Firek B.A."/>
            <person name="Baker R."/>
            <person name="Thomas B.C."/>
            <person name="Morowitz M.J."/>
            <person name="Banfield J.F."/>
        </authorList>
    </citation>
    <scope>NUCLEOTIDE SEQUENCE [LARGE SCALE GENOMIC DNA]</scope>
    <source>
        <strain evidence="2">S2_018_000_R2_104</strain>
    </source>
</reference>
<dbReference type="Gene3D" id="3.30.300.20">
    <property type="match status" value="1"/>
</dbReference>
<dbReference type="InterPro" id="IPR015946">
    <property type="entry name" value="KH_dom-like_a/b"/>
</dbReference>
<accession>A0A2W5BZ00</accession>
<dbReference type="Proteomes" id="UP000249557">
    <property type="component" value="Unassembled WGS sequence"/>
</dbReference>
<evidence type="ECO:0000313" key="3">
    <source>
        <dbReference type="Proteomes" id="UP000249557"/>
    </source>
</evidence>
<dbReference type="GO" id="GO:0004601">
    <property type="term" value="F:peroxidase activity"/>
    <property type="evidence" value="ECO:0007669"/>
    <property type="project" value="InterPro"/>
</dbReference>
<dbReference type="Pfam" id="PF02566">
    <property type="entry name" value="OsmC"/>
    <property type="match status" value="1"/>
</dbReference>
<evidence type="ECO:0000313" key="2">
    <source>
        <dbReference type="EMBL" id="PZO88291.1"/>
    </source>
</evidence>
<dbReference type="AlphaFoldDB" id="A0A2W5BZ00"/>
<dbReference type="PANTHER" id="PTHR42830">
    <property type="entry name" value="OSMOTICALLY INDUCIBLE FAMILY PROTEIN"/>
    <property type="match status" value="1"/>
</dbReference>
<dbReference type="InterPro" id="IPR036102">
    <property type="entry name" value="OsmC/Ohrsf"/>
</dbReference>
<feature type="region of interest" description="Disordered" evidence="1">
    <location>
        <begin position="1"/>
        <end position="22"/>
    </location>
</feature>
<name>A0A2W5BZ00_9BACT</name>
<comment type="caution">
    <text evidence="2">The sequence shown here is derived from an EMBL/GenBank/DDBJ whole genome shotgun (WGS) entry which is preliminary data.</text>
</comment>
<protein>
    <submittedName>
        <fullName evidence="2">OsmC family peroxiredoxin</fullName>
    </submittedName>
</protein>
<sequence length="141" mass="14686">MTRTAKAIWSGTGKEGKGSISTQSAVLENTPYEFHSRFEDGKHTNPEELLASAHAACFTMALAFGLNKAGFTADQLETECAVTVTPGDGGFTITKSALTLGAKIPGITQEQFDEITAGAKAGCPVSKLFNAEITLDATLAA</sequence>
<dbReference type="InterPro" id="IPR003718">
    <property type="entry name" value="OsmC/Ohr_fam"/>
</dbReference>
<dbReference type="EMBL" id="QFNK01000022">
    <property type="protein sequence ID" value="PZO88291.1"/>
    <property type="molecule type" value="Genomic_DNA"/>
</dbReference>
<dbReference type="NCBIfam" id="TIGR03562">
    <property type="entry name" value="osmo_induc_OsmC"/>
    <property type="match status" value="1"/>
</dbReference>
<gene>
    <name evidence="2" type="ORF">DI626_02125</name>
</gene>
<dbReference type="InterPro" id="IPR019904">
    <property type="entry name" value="Peroxiredoxin_OsmC"/>
</dbReference>